<accession>R4WLF3</accession>
<reference evidence="1 2" key="1">
    <citation type="journal article" date="2013" name="Genome Announc.">
        <title>Complete Genome Sequence of Burkholderia sp. Strain RPE64, Bacterial Symbiont of the Bean Bug Riptortus pedestris.</title>
        <authorList>
            <person name="Shibata T.F."/>
            <person name="Maeda T."/>
            <person name="Nikoh N."/>
            <person name="Yamaguchi K."/>
            <person name="Oshima K."/>
            <person name="Hattori M."/>
            <person name="Nishiyama T."/>
            <person name="Hasebe M."/>
            <person name="Fukatsu T."/>
            <person name="Kikuchi Y."/>
            <person name="Shigenobu S."/>
        </authorList>
    </citation>
    <scope>NUCLEOTIDE SEQUENCE [LARGE SCALE GENOMIC DNA]</scope>
</reference>
<proteinExistence type="predicted"/>
<evidence type="ECO:0000313" key="2">
    <source>
        <dbReference type="Proteomes" id="UP000013966"/>
    </source>
</evidence>
<dbReference type="EMBL" id="AP013059">
    <property type="protein sequence ID" value="BAN25279.1"/>
    <property type="molecule type" value="Genomic_DNA"/>
</dbReference>
<protein>
    <submittedName>
        <fullName evidence="1">Uncharacterized protein</fullName>
    </submittedName>
</protein>
<dbReference type="HOGENOM" id="CLU_1821758_0_0_4"/>
<reference evidence="1 2" key="2">
    <citation type="journal article" date="2018" name="Int. J. Syst. Evol. Microbiol.">
        <title>Burkholderia insecticola sp. nov., a gut symbiotic bacterium of the bean bug Riptortus pedestris.</title>
        <authorList>
            <person name="Takeshita K."/>
            <person name="Tamaki H."/>
            <person name="Ohbayashi T."/>
            <person name="Meng X.-Y."/>
            <person name="Sone T."/>
            <person name="Mitani Y."/>
            <person name="Peeters C."/>
            <person name="Kikuchi Y."/>
            <person name="Vandamme P."/>
        </authorList>
    </citation>
    <scope>NUCLEOTIDE SEQUENCE [LARGE SCALE GENOMIC DNA]</scope>
    <source>
        <strain evidence="1">RPE64</strain>
    </source>
</reference>
<organism evidence="1 2">
    <name type="scientific">Caballeronia insecticola</name>
    <dbReference type="NCBI Taxonomy" id="758793"/>
    <lineage>
        <taxon>Bacteria</taxon>
        <taxon>Pseudomonadati</taxon>
        <taxon>Pseudomonadota</taxon>
        <taxon>Betaproteobacteria</taxon>
        <taxon>Burkholderiales</taxon>
        <taxon>Burkholderiaceae</taxon>
        <taxon>Caballeronia</taxon>
    </lineage>
</organism>
<keyword evidence="2" id="KW-1185">Reference proteome</keyword>
<dbReference type="KEGG" id="buo:BRPE64_BCDS06180"/>
<gene>
    <name evidence="1" type="ORF">BRPE64_BCDS06180</name>
</gene>
<dbReference type="PATRIC" id="fig|758793.3.peg.3524"/>
<sequence>MQCCGHVRLLVDEQCECIVAGGGGADNYAGGKAYPPAGLLLTERRLELSSEDSRYCPTCGSIKAYLIASPSRSVLPPFLRSQAPFAGACSRVHRLSGRRIAACEYGRRHLADYVPVVFLCPFSLIDHRQPAQFLLSVVRQT</sequence>
<name>R4WLF3_9BURK</name>
<dbReference type="AlphaFoldDB" id="R4WLF3"/>
<evidence type="ECO:0000313" key="1">
    <source>
        <dbReference type="EMBL" id="BAN25279.1"/>
    </source>
</evidence>
<dbReference type="Proteomes" id="UP000013966">
    <property type="component" value="Chromosome 2"/>
</dbReference>